<reference evidence="2 3" key="1">
    <citation type="submission" date="2019-02" db="EMBL/GenBank/DDBJ databases">
        <title>Deep-cultivation of Planctomycetes and their phenomic and genomic characterization uncovers novel biology.</title>
        <authorList>
            <person name="Wiegand S."/>
            <person name="Jogler M."/>
            <person name="Boedeker C."/>
            <person name="Pinto D."/>
            <person name="Vollmers J."/>
            <person name="Rivas-Marin E."/>
            <person name="Kohn T."/>
            <person name="Peeters S.H."/>
            <person name="Heuer A."/>
            <person name="Rast P."/>
            <person name="Oberbeckmann S."/>
            <person name="Bunk B."/>
            <person name="Jeske O."/>
            <person name="Meyerdierks A."/>
            <person name="Storesund J.E."/>
            <person name="Kallscheuer N."/>
            <person name="Luecker S."/>
            <person name="Lage O.M."/>
            <person name="Pohl T."/>
            <person name="Merkel B.J."/>
            <person name="Hornburger P."/>
            <person name="Mueller R.-W."/>
            <person name="Bruemmer F."/>
            <person name="Labrenz M."/>
            <person name="Spormann A.M."/>
            <person name="Op Den Camp H."/>
            <person name="Overmann J."/>
            <person name="Amann R."/>
            <person name="Jetten M.S.M."/>
            <person name="Mascher T."/>
            <person name="Medema M.H."/>
            <person name="Devos D.P."/>
            <person name="Kaster A.-K."/>
            <person name="Ovreas L."/>
            <person name="Rohde M."/>
            <person name="Galperin M.Y."/>
            <person name="Jogler C."/>
        </authorList>
    </citation>
    <scope>NUCLEOTIDE SEQUENCE [LARGE SCALE GENOMIC DNA]</scope>
    <source>
        <strain evidence="2 3">CA85</strain>
    </source>
</reference>
<feature type="transmembrane region" description="Helical" evidence="1">
    <location>
        <begin position="12"/>
        <end position="35"/>
    </location>
</feature>
<dbReference type="Proteomes" id="UP000318053">
    <property type="component" value="Unassembled WGS sequence"/>
</dbReference>
<dbReference type="AlphaFoldDB" id="A0A5C5XNZ7"/>
<evidence type="ECO:0000313" key="2">
    <source>
        <dbReference type="EMBL" id="TWT64624.1"/>
    </source>
</evidence>
<accession>A0A5C5XNZ7</accession>
<dbReference type="RefSeq" id="WP_146392664.1">
    <property type="nucleotide sequence ID" value="NZ_SJPK01000010.1"/>
</dbReference>
<keyword evidence="1" id="KW-1133">Transmembrane helix</keyword>
<keyword evidence="1" id="KW-0472">Membrane</keyword>
<sequence length="89" mass="9685">MLQWTQRRAIDPSFVLLGVLGVAGAIALLLIHLPIAGPLPLVLGYLFFFAVFIPAFVWALLAKARLLEHADADMPVHQVVGDDKVDVPD</sequence>
<name>A0A5C5XNZ7_9BACT</name>
<dbReference type="EMBL" id="SJPK01000010">
    <property type="protein sequence ID" value="TWT64624.1"/>
    <property type="molecule type" value="Genomic_DNA"/>
</dbReference>
<protein>
    <submittedName>
        <fullName evidence="2">Uncharacterized protein</fullName>
    </submittedName>
</protein>
<evidence type="ECO:0000256" key="1">
    <source>
        <dbReference type="SAM" id="Phobius"/>
    </source>
</evidence>
<organism evidence="2 3">
    <name type="scientific">Allorhodopirellula solitaria</name>
    <dbReference type="NCBI Taxonomy" id="2527987"/>
    <lineage>
        <taxon>Bacteria</taxon>
        <taxon>Pseudomonadati</taxon>
        <taxon>Planctomycetota</taxon>
        <taxon>Planctomycetia</taxon>
        <taxon>Pirellulales</taxon>
        <taxon>Pirellulaceae</taxon>
        <taxon>Allorhodopirellula</taxon>
    </lineage>
</organism>
<proteinExistence type="predicted"/>
<feature type="transmembrane region" description="Helical" evidence="1">
    <location>
        <begin position="41"/>
        <end position="61"/>
    </location>
</feature>
<keyword evidence="3" id="KW-1185">Reference proteome</keyword>
<gene>
    <name evidence="2" type="ORF">CA85_37570</name>
</gene>
<keyword evidence="1" id="KW-0812">Transmembrane</keyword>
<comment type="caution">
    <text evidence="2">The sequence shown here is derived from an EMBL/GenBank/DDBJ whole genome shotgun (WGS) entry which is preliminary data.</text>
</comment>
<evidence type="ECO:0000313" key="3">
    <source>
        <dbReference type="Proteomes" id="UP000318053"/>
    </source>
</evidence>